<dbReference type="OrthoDB" id="1726368at2"/>
<accession>A0A1L8D0S4</accession>
<evidence type="ECO:0000256" key="1">
    <source>
        <dbReference type="SAM" id="Phobius"/>
    </source>
</evidence>
<keyword evidence="1" id="KW-1133">Transmembrane helix</keyword>
<evidence type="ECO:0000313" key="3">
    <source>
        <dbReference type="Proteomes" id="UP000187338"/>
    </source>
</evidence>
<organism evidence="2 3">
    <name type="scientific">Carboxydothermus islandicus</name>
    <dbReference type="NCBI Taxonomy" id="661089"/>
    <lineage>
        <taxon>Bacteria</taxon>
        <taxon>Bacillati</taxon>
        <taxon>Bacillota</taxon>
        <taxon>Clostridia</taxon>
        <taxon>Thermoanaerobacterales</taxon>
        <taxon>Thermoanaerobacteraceae</taxon>
        <taxon>Carboxydothermus</taxon>
    </lineage>
</organism>
<evidence type="ECO:0000313" key="2">
    <source>
        <dbReference type="EMBL" id="GAV24762.1"/>
    </source>
</evidence>
<proteinExistence type="predicted"/>
<gene>
    <name evidence="2" type="ORF">ciss_06950</name>
</gene>
<keyword evidence="1" id="KW-0812">Transmembrane</keyword>
<dbReference type="AlphaFoldDB" id="A0A1L8D0S4"/>
<keyword evidence="1" id="KW-0472">Membrane</keyword>
<feature type="transmembrane region" description="Helical" evidence="1">
    <location>
        <begin position="162"/>
        <end position="183"/>
    </location>
</feature>
<sequence>MKETAEKNVIFMPGINKNPQIDQPSLTDKFLTFYIPIDEKKMLDLLKTSFLYDTLKVSMANTILKKSQEEATASKEEGINMDWQEKYLDKLDRDISDMKASLRATEERVAQMISQTLSEIRDRDNQRHQEFLAINQKIDSINSTIDQKIDSMNSKIDQSNKFIITMAVTTIIGIATMVITVLISK</sequence>
<protein>
    <submittedName>
        <fullName evidence="2">Uncharacterized protein</fullName>
    </submittedName>
</protein>
<dbReference type="RefSeq" id="WP_075864948.1">
    <property type="nucleotide sequence ID" value="NZ_BDJL01000017.1"/>
</dbReference>
<dbReference type="Proteomes" id="UP000187338">
    <property type="component" value="Unassembled WGS sequence"/>
</dbReference>
<dbReference type="STRING" id="661089.ciss_06950"/>
<dbReference type="SUPFAM" id="SSF58100">
    <property type="entry name" value="Bacterial hemolysins"/>
    <property type="match status" value="1"/>
</dbReference>
<keyword evidence="3" id="KW-1185">Reference proteome</keyword>
<reference evidence="3" key="1">
    <citation type="submission" date="2016-12" db="EMBL/GenBank/DDBJ databases">
        <title>Draft Genome Sequences od Carboxydothermus pertinax and islandicus, Hydrogenogenic Carboxydotrophic Bacteria.</title>
        <authorList>
            <person name="Fukuyama Y."/>
            <person name="Ohmae K."/>
            <person name="Yoneda Y."/>
            <person name="Yoshida T."/>
            <person name="Sako Y."/>
        </authorList>
    </citation>
    <scope>NUCLEOTIDE SEQUENCE [LARGE SCALE GENOMIC DNA]</scope>
    <source>
        <strain evidence="3">SET</strain>
    </source>
</reference>
<comment type="caution">
    <text evidence="2">The sequence shown here is derived from an EMBL/GenBank/DDBJ whole genome shotgun (WGS) entry which is preliminary data.</text>
</comment>
<name>A0A1L8D0S4_9THEO</name>
<dbReference type="EMBL" id="BDJL01000017">
    <property type="protein sequence ID" value="GAV24762.1"/>
    <property type="molecule type" value="Genomic_DNA"/>
</dbReference>